<dbReference type="VEuPathDB" id="FungiDB:MELLADRAFT_110156"/>
<dbReference type="InParanoid" id="F4RYV4"/>
<dbReference type="OrthoDB" id="10485405at2759"/>
<dbReference type="KEGG" id="mlr:MELLADRAFT_110156"/>
<gene>
    <name evidence="1" type="ORF">MELLADRAFT_110156</name>
</gene>
<name>F4RYV4_MELLP</name>
<evidence type="ECO:0000313" key="1">
    <source>
        <dbReference type="EMBL" id="EGG02314.1"/>
    </source>
</evidence>
<dbReference type="AlphaFoldDB" id="F4RYV4"/>
<proteinExistence type="predicted"/>
<protein>
    <submittedName>
        <fullName evidence="1">Uncharacterized protein</fullName>
    </submittedName>
</protein>
<reference evidence="2" key="1">
    <citation type="journal article" date="2011" name="Proc. Natl. Acad. Sci. U.S.A.">
        <title>Obligate biotrophy features unraveled by the genomic analysis of rust fungi.</title>
        <authorList>
            <person name="Duplessis S."/>
            <person name="Cuomo C.A."/>
            <person name="Lin Y.-C."/>
            <person name="Aerts A."/>
            <person name="Tisserant E."/>
            <person name="Veneault-Fourrey C."/>
            <person name="Joly D.L."/>
            <person name="Hacquard S."/>
            <person name="Amselem J."/>
            <person name="Cantarel B.L."/>
            <person name="Chiu R."/>
            <person name="Coutinho P.M."/>
            <person name="Feau N."/>
            <person name="Field M."/>
            <person name="Frey P."/>
            <person name="Gelhaye E."/>
            <person name="Goldberg J."/>
            <person name="Grabherr M.G."/>
            <person name="Kodira C.D."/>
            <person name="Kohler A."/>
            <person name="Kuees U."/>
            <person name="Lindquist E.A."/>
            <person name="Lucas S.M."/>
            <person name="Mago R."/>
            <person name="Mauceli E."/>
            <person name="Morin E."/>
            <person name="Murat C."/>
            <person name="Pangilinan J.L."/>
            <person name="Park R."/>
            <person name="Pearson M."/>
            <person name="Quesneville H."/>
            <person name="Rouhier N."/>
            <person name="Sakthikumar S."/>
            <person name="Salamov A.A."/>
            <person name="Schmutz J."/>
            <person name="Selles B."/>
            <person name="Shapiro H."/>
            <person name="Tanguay P."/>
            <person name="Tuskan G.A."/>
            <person name="Henrissat B."/>
            <person name="Van de Peer Y."/>
            <person name="Rouze P."/>
            <person name="Ellis J.G."/>
            <person name="Dodds P.N."/>
            <person name="Schein J.E."/>
            <person name="Zhong S."/>
            <person name="Hamelin R.C."/>
            <person name="Grigoriev I.V."/>
            <person name="Szabo L.J."/>
            <person name="Martin F."/>
        </authorList>
    </citation>
    <scope>NUCLEOTIDE SEQUENCE [LARGE SCALE GENOMIC DNA]</scope>
    <source>
        <strain evidence="2">98AG31 / pathotype 3-4-7</strain>
    </source>
</reference>
<evidence type="ECO:0000313" key="2">
    <source>
        <dbReference type="Proteomes" id="UP000001072"/>
    </source>
</evidence>
<dbReference type="Proteomes" id="UP000001072">
    <property type="component" value="Unassembled WGS sequence"/>
</dbReference>
<accession>F4RYV4</accession>
<keyword evidence="2" id="KW-1185">Reference proteome</keyword>
<organism evidence="2">
    <name type="scientific">Melampsora larici-populina (strain 98AG31 / pathotype 3-4-7)</name>
    <name type="common">Poplar leaf rust fungus</name>
    <dbReference type="NCBI Taxonomy" id="747676"/>
    <lineage>
        <taxon>Eukaryota</taxon>
        <taxon>Fungi</taxon>
        <taxon>Dikarya</taxon>
        <taxon>Basidiomycota</taxon>
        <taxon>Pucciniomycotina</taxon>
        <taxon>Pucciniomycetes</taxon>
        <taxon>Pucciniales</taxon>
        <taxon>Melampsoraceae</taxon>
        <taxon>Melampsora</taxon>
    </lineage>
</organism>
<sequence>MVPNPNLDSPLCCFCGEDYPGQERTQVIWDPCQWSKDNPNKVNMMVPCLICSAQFEALKTQLCGQCKTFPKAVGLINPPQTPGPLIKLPGKIAVTSNTQFPILSSSRSSLPSSSHLSVPLNAATPSSAHYVMQVENSVQRAIAQAHELQSCQHQLQINNHQKPVVPYPPSSEDRAIERSKIKKGSESKTPKTTGFIKITIAYILDHELVETQLSGSTFEYDFSKPDRMRDLTKEDCNYFRDNH</sequence>
<dbReference type="EMBL" id="GL883131">
    <property type="protein sequence ID" value="EGG02314.1"/>
    <property type="molecule type" value="Genomic_DNA"/>
</dbReference>
<dbReference type="RefSeq" id="XP_007414299.1">
    <property type="nucleotide sequence ID" value="XM_007414237.1"/>
</dbReference>
<dbReference type="HOGENOM" id="CLU_1142798_0_0_1"/>
<dbReference type="GeneID" id="18923986"/>